<organism evidence="2 3">
    <name type="scientific">Oikopleura dioica</name>
    <name type="common">Tunicate</name>
    <dbReference type="NCBI Taxonomy" id="34765"/>
    <lineage>
        <taxon>Eukaryota</taxon>
        <taxon>Metazoa</taxon>
        <taxon>Chordata</taxon>
        <taxon>Tunicata</taxon>
        <taxon>Appendicularia</taxon>
        <taxon>Copelata</taxon>
        <taxon>Oikopleuridae</taxon>
        <taxon>Oikopleura</taxon>
    </lineage>
</organism>
<dbReference type="PANTHER" id="PTHR21345">
    <property type="entry name" value="SPIRE"/>
    <property type="match status" value="1"/>
</dbReference>
<dbReference type="EMBL" id="OU015569">
    <property type="protein sequence ID" value="CAG5099632.1"/>
    <property type="molecule type" value="Genomic_DNA"/>
</dbReference>
<gene>
    <name evidence="2" type="ORF">OKIOD_LOCUS8168</name>
</gene>
<keyword evidence="3" id="KW-1185">Reference proteome</keyword>
<evidence type="ECO:0000313" key="2">
    <source>
        <dbReference type="EMBL" id="CAG5099632.1"/>
    </source>
</evidence>
<accession>A0ABN7SH56</accession>
<protein>
    <submittedName>
        <fullName evidence="2">Oidioi.mRNA.OKI2018_I69.XSR.g16610.t1.cds</fullName>
    </submittedName>
</protein>
<name>A0ABN7SH56_OIKDI</name>
<dbReference type="InterPro" id="IPR011011">
    <property type="entry name" value="Znf_FYVE_PHD"/>
</dbReference>
<evidence type="ECO:0000256" key="1">
    <source>
        <dbReference type="SAM" id="MobiDB-lite"/>
    </source>
</evidence>
<dbReference type="Gene3D" id="3.30.40.10">
    <property type="entry name" value="Zinc/RING finger domain, C3HC4 (zinc finger)"/>
    <property type="match status" value="1"/>
</dbReference>
<evidence type="ECO:0000313" key="3">
    <source>
        <dbReference type="Proteomes" id="UP001158576"/>
    </source>
</evidence>
<dbReference type="PANTHER" id="PTHR21345:SF3">
    <property type="entry name" value="PROTEIN SPIRE"/>
    <property type="match status" value="1"/>
</dbReference>
<reference evidence="2 3" key="1">
    <citation type="submission" date="2021-04" db="EMBL/GenBank/DDBJ databases">
        <authorList>
            <person name="Bliznina A."/>
        </authorList>
    </citation>
    <scope>NUCLEOTIDE SEQUENCE [LARGE SCALE GENOMIC DNA]</scope>
</reference>
<dbReference type="CDD" id="cd15748">
    <property type="entry name" value="FYVE_SPIR"/>
    <property type="match status" value="1"/>
</dbReference>
<feature type="region of interest" description="Disordered" evidence="1">
    <location>
        <begin position="1"/>
        <end position="36"/>
    </location>
</feature>
<dbReference type="Proteomes" id="UP001158576">
    <property type="component" value="Chromosome XSR"/>
</dbReference>
<dbReference type="InterPro" id="IPR029901">
    <property type="entry name" value="Spire"/>
</dbReference>
<sequence>MLSLEFEQQIISSTSSSSRESPSKAHPTKPEPEYRQSHPEILMSPASFIARTGLSSGLSRSNSMRGAGNAWNLNKPRPLQGSSTSCYSISTNVSPMRNGQDEMWNFTPFKRSATLNGIVKGQRYSDHKTRNRPAGLTPVRGEQHELWSHPMECLKLTVRELSHICQVFSRAEIEKYHSQTNLYKQLTKDQICLNCKIQKFSWVLWAHTCEICKSKVCKKCVRKVASPTDDILEAAAYTLYPVDTPENAWDSTKRLERCRKLNVCDSCVDMLSHIVDNARRALEARSKFN</sequence>
<dbReference type="SUPFAM" id="SSF57903">
    <property type="entry name" value="FYVE/PHD zinc finger"/>
    <property type="match status" value="1"/>
</dbReference>
<proteinExistence type="predicted"/>
<dbReference type="InterPro" id="IPR013083">
    <property type="entry name" value="Znf_RING/FYVE/PHD"/>
</dbReference>